<feature type="compositionally biased region" description="Polar residues" evidence="5">
    <location>
        <begin position="1520"/>
        <end position="1533"/>
    </location>
</feature>
<feature type="compositionally biased region" description="Polar residues" evidence="5">
    <location>
        <begin position="265"/>
        <end position="283"/>
    </location>
</feature>
<evidence type="ECO:0000259" key="6">
    <source>
        <dbReference type="PROSITE" id="PS50016"/>
    </source>
</evidence>
<feature type="region of interest" description="Disordered" evidence="5">
    <location>
        <begin position="265"/>
        <end position="285"/>
    </location>
</feature>
<feature type="region of interest" description="Disordered" evidence="5">
    <location>
        <begin position="120"/>
        <end position="237"/>
    </location>
</feature>
<feature type="region of interest" description="Disordered" evidence="5">
    <location>
        <begin position="727"/>
        <end position="857"/>
    </location>
</feature>
<dbReference type="InterPro" id="IPR013083">
    <property type="entry name" value="Znf_RING/FYVE/PHD"/>
</dbReference>
<feature type="region of interest" description="Disordered" evidence="5">
    <location>
        <begin position="403"/>
        <end position="505"/>
    </location>
</feature>
<feature type="compositionally biased region" description="Polar residues" evidence="5">
    <location>
        <begin position="226"/>
        <end position="237"/>
    </location>
</feature>
<feature type="compositionally biased region" description="Polar residues" evidence="5">
    <location>
        <begin position="1676"/>
        <end position="1690"/>
    </location>
</feature>
<feature type="domain" description="PHD-type" evidence="6">
    <location>
        <begin position="645"/>
        <end position="700"/>
    </location>
</feature>
<dbReference type="InterPro" id="IPR019786">
    <property type="entry name" value="Zinc_finger_PHD-type_CS"/>
</dbReference>
<dbReference type="PROSITE" id="PS50016">
    <property type="entry name" value="ZF_PHD_2"/>
    <property type="match status" value="1"/>
</dbReference>
<organism evidence="8 9">
    <name type="scientific">Leptobrachium leishanense</name>
    <name type="common">Leishan spiny toad</name>
    <dbReference type="NCBI Taxonomy" id="445787"/>
    <lineage>
        <taxon>Eukaryota</taxon>
        <taxon>Metazoa</taxon>
        <taxon>Chordata</taxon>
        <taxon>Craniata</taxon>
        <taxon>Vertebrata</taxon>
        <taxon>Euteleostomi</taxon>
        <taxon>Amphibia</taxon>
        <taxon>Batrachia</taxon>
        <taxon>Anura</taxon>
        <taxon>Pelobatoidea</taxon>
        <taxon>Megophryidae</taxon>
        <taxon>Leptobrachium</taxon>
    </lineage>
</organism>
<evidence type="ECO:0000313" key="8">
    <source>
        <dbReference type="Ensembl" id="ENSLLEP00000025931.1"/>
    </source>
</evidence>
<dbReference type="InterPro" id="IPR001965">
    <property type="entry name" value="Znf_PHD"/>
</dbReference>
<dbReference type="CDD" id="cd15638">
    <property type="entry name" value="PHD_PHF3"/>
    <property type="match status" value="1"/>
</dbReference>
<feature type="compositionally biased region" description="Polar residues" evidence="5">
    <location>
        <begin position="431"/>
        <end position="451"/>
    </location>
</feature>
<feature type="compositionally biased region" description="Basic and acidic residues" evidence="5">
    <location>
        <begin position="1637"/>
        <end position="1648"/>
    </location>
</feature>
<feature type="compositionally biased region" description="Polar residues" evidence="5">
    <location>
        <begin position="838"/>
        <end position="848"/>
    </location>
</feature>
<feature type="compositionally biased region" description="Basic and acidic residues" evidence="5">
    <location>
        <begin position="1807"/>
        <end position="1948"/>
    </location>
</feature>
<feature type="compositionally biased region" description="Basic and acidic residues" evidence="5">
    <location>
        <begin position="1008"/>
        <end position="1027"/>
    </location>
</feature>
<keyword evidence="1" id="KW-0479">Metal-binding</keyword>
<evidence type="ECO:0000256" key="4">
    <source>
        <dbReference type="PROSITE-ProRule" id="PRU00146"/>
    </source>
</evidence>
<feature type="compositionally biased region" description="Basic residues" evidence="5">
    <location>
        <begin position="420"/>
        <end position="430"/>
    </location>
</feature>
<feature type="compositionally biased region" description="Basic and acidic residues" evidence="5">
    <location>
        <begin position="729"/>
        <end position="786"/>
    </location>
</feature>
<evidence type="ECO:0000256" key="2">
    <source>
        <dbReference type="ARBA" id="ARBA00022771"/>
    </source>
</evidence>
<dbReference type="GO" id="GO:0005634">
    <property type="term" value="C:nucleus"/>
    <property type="evidence" value="ECO:0007669"/>
    <property type="project" value="TreeGrafter"/>
</dbReference>
<feature type="compositionally biased region" description="Basic and acidic residues" evidence="5">
    <location>
        <begin position="574"/>
        <end position="593"/>
    </location>
</feature>
<dbReference type="InterPro" id="IPR019787">
    <property type="entry name" value="Znf_PHD-finger"/>
</dbReference>
<dbReference type="Proteomes" id="UP000694569">
    <property type="component" value="Unplaced"/>
</dbReference>
<evidence type="ECO:0000256" key="3">
    <source>
        <dbReference type="ARBA" id="ARBA00022833"/>
    </source>
</evidence>
<dbReference type="SUPFAM" id="SSF57903">
    <property type="entry name" value="FYVE/PHD zinc finger"/>
    <property type="match status" value="1"/>
</dbReference>
<dbReference type="CDD" id="cd21548">
    <property type="entry name" value="SPOC_PHF3"/>
    <property type="match status" value="1"/>
</dbReference>
<dbReference type="GO" id="GO:0006351">
    <property type="term" value="P:DNA-templated transcription"/>
    <property type="evidence" value="ECO:0007669"/>
    <property type="project" value="InterPro"/>
</dbReference>
<accession>A0A8C5PPH3</accession>
<dbReference type="InterPro" id="IPR003618">
    <property type="entry name" value="TFIIS_cen_dom"/>
</dbReference>
<feature type="compositionally biased region" description="Basic and acidic residues" evidence="5">
    <location>
        <begin position="1611"/>
        <end position="1627"/>
    </location>
</feature>
<feature type="compositionally biased region" description="Basic and acidic residues" evidence="5">
    <location>
        <begin position="795"/>
        <end position="806"/>
    </location>
</feature>
<feature type="region of interest" description="Disordered" evidence="5">
    <location>
        <begin position="1672"/>
        <end position="1698"/>
    </location>
</feature>
<evidence type="ECO:0000313" key="9">
    <source>
        <dbReference type="Proteomes" id="UP000694569"/>
    </source>
</evidence>
<feature type="region of interest" description="Disordered" evidence="5">
    <location>
        <begin position="1806"/>
        <end position="1965"/>
    </location>
</feature>
<keyword evidence="3" id="KW-0862">Zinc</keyword>
<gene>
    <name evidence="8" type="primary">PHF3</name>
</gene>
<dbReference type="PROSITE" id="PS51321">
    <property type="entry name" value="TFIIS_CENTRAL"/>
    <property type="match status" value="1"/>
</dbReference>
<feature type="compositionally biased region" description="Basic and acidic residues" evidence="5">
    <location>
        <begin position="814"/>
        <end position="837"/>
    </location>
</feature>
<dbReference type="Gene3D" id="1.10.472.30">
    <property type="entry name" value="Transcription elongation factor S-II, central domain"/>
    <property type="match status" value="1"/>
</dbReference>
<dbReference type="Ensembl" id="ENSLLET00000026918.1">
    <property type="protein sequence ID" value="ENSLLEP00000025931.1"/>
    <property type="gene ID" value="ENSLLEG00000016438.1"/>
</dbReference>
<evidence type="ECO:0000256" key="5">
    <source>
        <dbReference type="SAM" id="MobiDB-lite"/>
    </source>
</evidence>
<feature type="region of interest" description="Disordered" evidence="5">
    <location>
        <begin position="1518"/>
        <end position="1655"/>
    </location>
</feature>
<dbReference type="Gene3D" id="3.30.40.10">
    <property type="entry name" value="Zinc/RING finger domain, C3HC4 (zinc finger)"/>
    <property type="match status" value="1"/>
</dbReference>
<feature type="compositionally biased region" description="Polar residues" evidence="5">
    <location>
        <begin position="459"/>
        <end position="477"/>
    </location>
</feature>
<feature type="compositionally biased region" description="Low complexity" evidence="5">
    <location>
        <begin position="1573"/>
        <end position="1584"/>
    </location>
</feature>
<dbReference type="SUPFAM" id="SSF46942">
    <property type="entry name" value="Elongation factor TFIIS domain 2"/>
    <property type="match status" value="1"/>
</dbReference>
<keyword evidence="2 4" id="KW-0863">Zinc-finger</keyword>
<feature type="compositionally biased region" description="Basic and acidic residues" evidence="5">
    <location>
        <begin position="1955"/>
        <end position="1965"/>
    </location>
</feature>
<dbReference type="InterPro" id="IPR036575">
    <property type="entry name" value="TFIIS_cen_dom_sf"/>
</dbReference>
<feature type="compositionally biased region" description="Polar residues" evidence="5">
    <location>
        <begin position="1028"/>
        <end position="1037"/>
    </location>
</feature>
<dbReference type="InterPro" id="IPR012921">
    <property type="entry name" value="SPOC_C"/>
</dbReference>
<dbReference type="PANTHER" id="PTHR11477">
    <property type="entry name" value="TRANSCRIPTION FACTOR S-II ZINC FINGER DOMAIN-CONTAINING PROTEIN"/>
    <property type="match status" value="1"/>
</dbReference>
<feature type="compositionally biased region" description="Basic residues" evidence="5">
    <location>
        <begin position="1601"/>
        <end position="1610"/>
    </location>
</feature>
<evidence type="ECO:0000256" key="1">
    <source>
        <dbReference type="ARBA" id="ARBA00022723"/>
    </source>
</evidence>
<dbReference type="Pfam" id="PF07500">
    <property type="entry name" value="TFIIS_M"/>
    <property type="match status" value="1"/>
</dbReference>
<dbReference type="Pfam" id="PF07744">
    <property type="entry name" value="SPOC"/>
    <property type="match status" value="1"/>
</dbReference>
<dbReference type="Pfam" id="PF00628">
    <property type="entry name" value="PHD"/>
    <property type="match status" value="1"/>
</dbReference>
<keyword evidence="9" id="KW-1185">Reference proteome</keyword>
<feature type="compositionally biased region" description="Basic residues" evidence="5">
    <location>
        <begin position="594"/>
        <end position="607"/>
    </location>
</feature>
<feature type="compositionally biased region" description="Polar residues" evidence="5">
    <location>
        <begin position="491"/>
        <end position="500"/>
    </location>
</feature>
<dbReference type="OrthoDB" id="1884872at2759"/>
<protein>
    <submittedName>
        <fullName evidence="8">PHD finger protein 3</fullName>
    </submittedName>
</protein>
<feature type="compositionally biased region" description="Polar residues" evidence="5">
    <location>
        <begin position="536"/>
        <end position="555"/>
    </location>
</feature>
<evidence type="ECO:0000259" key="7">
    <source>
        <dbReference type="PROSITE" id="PS51321"/>
    </source>
</evidence>
<reference evidence="8" key="2">
    <citation type="submission" date="2025-09" db="UniProtKB">
        <authorList>
            <consortium name="Ensembl"/>
        </authorList>
    </citation>
    <scope>IDENTIFICATION</scope>
</reference>
<dbReference type="InterPro" id="IPR011011">
    <property type="entry name" value="Znf_FYVE_PHD"/>
</dbReference>
<dbReference type="GeneTree" id="ENSGT00940000155080"/>
<dbReference type="PANTHER" id="PTHR11477:SF10">
    <property type="entry name" value="PHD FINGER PROTEIN 3"/>
    <property type="match status" value="1"/>
</dbReference>
<feature type="compositionally biased region" description="Basic and acidic residues" evidence="5">
    <location>
        <begin position="209"/>
        <end position="225"/>
    </location>
</feature>
<feature type="region of interest" description="Disordered" evidence="5">
    <location>
        <begin position="1099"/>
        <end position="1122"/>
    </location>
</feature>
<feature type="region of interest" description="Disordered" evidence="5">
    <location>
        <begin position="529"/>
        <end position="616"/>
    </location>
</feature>
<sequence length="1965" mass="221573">MDIVDTFNHLIPTEHLDDALFLGSSNLESEACDEFSTNQNVVEDSLKNMLSDKDPMLGSASTQFCLPVLDSTDPNFQMSSSTGVGLDDIMDVAVVKEAVSDPNDEEDLILPNKDVNSLDRTSMNLRKSSRLIEQGSTRSLRQSTVETHLNPVQVASPKKSRSSRKDLTEQANDNDNIDLSPKNEEKRSRKTTPLEHASTPLPNSRRSSRIADKELKDKIYTDEKPTQNLITGDSSTPGISIDILSTLQTDADQPETLHGDPVVLQNENSSNATGEVTEPSLSDLQKDDCHTDLGLKNPIEEKTFEQETYPDEKKSDVIYDKVHKELALLSGFVECNLSVNTLVHSNIKSESSLENVDTGTIQNDLEMETNLKALELVGSNMGHSFDADAMVLESDVQKLTETVVDEQESMQSESGSSKPSHSRKGSKKQKSNSMKSLPQSTASTNKNTNFKLKQRKKTSTVNPVKSDVQASAQVTSQEKNKIIKVRKKNPDTTTDETVASKNIPMKKKLLTAEKKGHRSKSLTLMKQQALDDVSKDNQGSSKETRVQPRTRSLSHSSEKPFIKHQSPVSSKVNNEGKETADHKEVLDHLEEKSKLKKSVPPRQRRSSKSISVDEPPLFIPDNIPNIKRDVAELPSPGEKHTWNPIRHCISCRKLHGNRFMVGCGRCDDWFHGECVGLSLPQAQQMEAEDREYICMKCCADEEKMDVDTSAGNADSCQKTDIQQNIQTAESEKTDHPSLIQEKPKQVEDVTKHKVKISKKDMGDGKHPRDRKDLQIKKRTTHPDHKHLPSATSSHRVSEEKREKSSKDPTNVQSPEEKVAKSGFHEKQEMKKKQERKVSSSQNSHSSTPAPKPSVDQIRQSVRHSLKDILLKKLSESSSKIPEERAAKVSTKIEKELFSFYRDTDAKYKNKYRSLMFNLKDPKNNVLFKRVLKGDITPEHLIKMSPEELASRELAAWRQRENRHTIEMIEKEQREVERRPITKITHKGEIEIESDAQMKETESLDVEDTVVKQEKEKEEEVQKEKESSAESTSDTTGQHKNHLFDLNCKICTGRMAPPAEDLSPKKVKVSLESVCKPSDEVDVIVDVLPSTTTTFNLDALETEKQDSPKESYSSAASSDALSNTEKAEDESTFLARLNYVWKGFLNMPSVAKFVIKAYPVSGSLEHLTEDLPDSIQVGGRISPQTVWDYVDKIKASGTKETCLIRFSPVTEEDQISYTLLFSYFSSRKRYGVVANNMRQVKDMYLIPLGASEKIPHLFVPFDGPGLEVHRPNLLLALIIRQRVKRQHSLALDDESAGKLINVPVEKRSKIEITDEDDEDDDENDFFNSFTTVLHKSRNRAQLSDTEEPQTVETVSEAPPPPPPREPPKPLRFLPGVLVGWESPHATFDLANKPLPVDDILQSLLGTTEKTFEHKEFVKKLPSVMLLTKEKMNIEGTTPSVEVSADTFSEVEKTPENNEEVSVKQDSACLSSSGMSLKLSLRGKPPDVSTEAFLSNLNELSSEEGMDSFVLDDLEDTKQESNRATAVVSPQNVTKGSIMDENIASSENVSNRAKSPKSVHIKRDPRQAAVKTHKSSSSDGKNYDSSSSEEKTHKEKDTIDRQSHHKKEKVKKIHYEDNDSPSRKSEKLKGVFSSSTQHAMEDYEKSKSSDIKPSTQDLLIDDTDPLQQFRRALAANKAQASNTSSETSSKNPPSALGGTFSAIRMQQPPFLPLKVNPPAFPFQNTPSFALQGNPMFPYATQIPPLLPTPLGIGFPRPPRFAADTGLHNPLLAWHPALQLARQPPYLGQMAPGPLLGPEQIMYQGPQKFYNRDRGPERRHSDPWDKSDRISERALNRGSRSEYRQRFCSESHHLKEKRQHEKESDKHGDKDSDRSRRRDREKDRSHDRDRKSRDESHRDKERSRSTHSDRSSESKSHKESRSVDKSKNEDRMHDKEKNRDRNKDREEDRERDRHHREREHTDKSKSKR</sequence>
<feature type="compositionally biased region" description="Polar residues" evidence="5">
    <location>
        <begin position="134"/>
        <end position="147"/>
    </location>
</feature>
<feature type="compositionally biased region" description="Low complexity" evidence="5">
    <location>
        <begin position="409"/>
        <end position="419"/>
    </location>
</feature>
<dbReference type="GO" id="GO:0008270">
    <property type="term" value="F:zinc ion binding"/>
    <property type="evidence" value="ECO:0007669"/>
    <property type="project" value="UniProtKB-KW"/>
</dbReference>
<dbReference type="SMART" id="SM00249">
    <property type="entry name" value="PHD"/>
    <property type="match status" value="1"/>
</dbReference>
<name>A0A8C5PPH3_9ANUR</name>
<feature type="domain" description="TFIIS central" evidence="7">
    <location>
        <begin position="857"/>
        <end position="976"/>
    </location>
</feature>
<feature type="region of interest" description="Disordered" evidence="5">
    <location>
        <begin position="994"/>
        <end position="1039"/>
    </location>
</feature>
<dbReference type="SMART" id="SM00510">
    <property type="entry name" value="TFS2M"/>
    <property type="match status" value="1"/>
</dbReference>
<feature type="region of interest" description="Disordered" evidence="5">
    <location>
        <begin position="1336"/>
        <end position="1369"/>
    </location>
</feature>
<feature type="compositionally biased region" description="Basic and acidic residues" evidence="5">
    <location>
        <begin position="1586"/>
        <end position="1600"/>
    </location>
</feature>
<proteinExistence type="predicted"/>
<reference evidence="8" key="1">
    <citation type="submission" date="2025-08" db="UniProtKB">
        <authorList>
            <consortium name="Ensembl"/>
        </authorList>
    </citation>
    <scope>IDENTIFICATION</scope>
</reference>
<dbReference type="PROSITE" id="PS01359">
    <property type="entry name" value="ZF_PHD_1"/>
    <property type="match status" value="1"/>
</dbReference>
<feature type="compositionally biased region" description="Polar residues" evidence="5">
    <location>
        <begin position="1541"/>
        <end position="1551"/>
    </location>
</feature>
<feature type="compositionally biased region" description="Low complexity" evidence="5">
    <location>
        <begin position="1109"/>
        <end position="1121"/>
    </location>
</feature>